<evidence type="ECO:0000256" key="1">
    <source>
        <dbReference type="ARBA" id="ARBA00002600"/>
    </source>
</evidence>
<dbReference type="InterPro" id="IPR002937">
    <property type="entry name" value="Amino_oxidase"/>
</dbReference>
<dbReference type="InterPro" id="IPR050464">
    <property type="entry name" value="Zeta_carotene_desat/Oxidored"/>
</dbReference>
<keyword evidence="5 11" id="KW-0285">Flavoprotein</keyword>
<dbReference type="InParanoid" id="A0A7R8UNW0"/>
<dbReference type="FunFam" id="3.50.50.60:FF:000193">
    <property type="entry name" value="Protoporphyrinogen oxidase"/>
    <property type="match status" value="1"/>
</dbReference>
<dbReference type="OrthoDB" id="419752at2759"/>
<evidence type="ECO:0000256" key="2">
    <source>
        <dbReference type="ARBA" id="ARBA00005073"/>
    </source>
</evidence>
<protein>
    <recommendedName>
        <fullName evidence="4 11">Protoporphyrinogen oxidase</fullName>
        <ecNumber evidence="4 11">1.3.3.4</ecNumber>
    </recommendedName>
</protein>
<keyword evidence="7 11" id="KW-0560">Oxidoreductase</keyword>
<dbReference type="InterPro" id="IPR036188">
    <property type="entry name" value="FAD/NAD-bd_sf"/>
</dbReference>
<dbReference type="OMA" id="WFDQWFG"/>
<keyword evidence="14" id="KW-1185">Reference proteome</keyword>
<comment type="subcellular location">
    <subcellularLocation>
        <location evidence="11">Mitochondrion inner membrane</location>
    </subcellularLocation>
</comment>
<evidence type="ECO:0000259" key="12">
    <source>
        <dbReference type="Pfam" id="PF01593"/>
    </source>
</evidence>
<keyword evidence="9 11" id="KW-0627">Porphyrin biosynthesis</keyword>
<dbReference type="SUPFAM" id="SSF51905">
    <property type="entry name" value="FAD/NAD(P)-binding domain"/>
    <property type="match status" value="1"/>
</dbReference>
<evidence type="ECO:0000313" key="14">
    <source>
        <dbReference type="Proteomes" id="UP000594454"/>
    </source>
</evidence>
<dbReference type="GO" id="GO:0005743">
    <property type="term" value="C:mitochondrial inner membrane"/>
    <property type="evidence" value="ECO:0007669"/>
    <property type="project" value="UniProtKB-SubCell"/>
</dbReference>
<evidence type="ECO:0000256" key="5">
    <source>
        <dbReference type="ARBA" id="ARBA00022630"/>
    </source>
</evidence>
<feature type="domain" description="Amine oxidase" evidence="12">
    <location>
        <begin position="9"/>
        <end position="471"/>
    </location>
</feature>
<name>A0A7R8UNW0_HERIL</name>
<dbReference type="GO" id="GO:0004729">
    <property type="term" value="F:oxygen-dependent protoporphyrinogen oxidase activity"/>
    <property type="evidence" value="ECO:0007669"/>
    <property type="project" value="UniProtKB-UniRule"/>
</dbReference>
<dbReference type="UniPathway" id="UPA00251">
    <property type="reaction ID" value="UER00324"/>
</dbReference>
<dbReference type="GO" id="GO:0006782">
    <property type="term" value="P:protoporphyrinogen IX biosynthetic process"/>
    <property type="evidence" value="ECO:0007669"/>
    <property type="project" value="UniProtKB-UniRule"/>
</dbReference>
<dbReference type="AlphaFoldDB" id="A0A7R8UNW0"/>
<comment type="similarity">
    <text evidence="3 11">Belongs to the protoporphyrinogen/coproporphyrinogen oxidase family. Protoporphyrinogen oxidase subfamily.</text>
</comment>
<dbReference type="EMBL" id="LR899011">
    <property type="protein sequence ID" value="CAD7084303.1"/>
    <property type="molecule type" value="Genomic_DNA"/>
</dbReference>
<dbReference type="SUPFAM" id="SSF54373">
    <property type="entry name" value="FAD-linked reductases, C-terminal domain"/>
    <property type="match status" value="1"/>
</dbReference>
<evidence type="ECO:0000256" key="6">
    <source>
        <dbReference type="ARBA" id="ARBA00022827"/>
    </source>
</evidence>
<dbReference type="Gene3D" id="3.50.50.60">
    <property type="entry name" value="FAD/NAD(P)-binding domain"/>
    <property type="match status" value="1"/>
</dbReference>
<comment type="pathway">
    <text evidence="2 11">Porphyrin-containing compound metabolism; protoporphyrin-IX biosynthesis; protoporphyrin-IX from protoporphyrinogen-IX: step 1/1.</text>
</comment>
<evidence type="ECO:0000256" key="4">
    <source>
        <dbReference type="ARBA" id="ARBA00012867"/>
    </source>
</evidence>
<evidence type="ECO:0000256" key="10">
    <source>
        <dbReference type="ARBA" id="ARBA00047554"/>
    </source>
</evidence>
<evidence type="ECO:0000313" key="13">
    <source>
        <dbReference type="EMBL" id="CAD7084303.1"/>
    </source>
</evidence>
<dbReference type="PANTHER" id="PTHR42923">
    <property type="entry name" value="PROTOPORPHYRINOGEN OXIDASE"/>
    <property type="match status" value="1"/>
</dbReference>
<evidence type="ECO:0000256" key="11">
    <source>
        <dbReference type="RuleBase" id="RU367069"/>
    </source>
</evidence>
<keyword evidence="6 11" id="KW-0274">FAD</keyword>
<dbReference type="EC" id="1.3.3.4" evidence="4 11"/>
<accession>A0A7R8UNW0</accession>
<dbReference type="InterPro" id="IPR004572">
    <property type="entry name" value="Protoporphyrinogen_oxidase"/>
</dbReference>
<reference evidence="13 14" key="1">
    <citation type="submission" date="2020-11" db="EMBL/GenBank/DDBJ databases">
        <authorList>
            <person name="Wallbank WR R."/>
            <person name="Pardo Diaz C."/>
            <person name="Kozak K."/>
            <person name="Martin S."/>
            <person name="Jiggins C."/>
            <person name="Moest M."/>
            <person name="Warren A I."/>
            <person name="Generalovic N T."/>
            <person name="Byers J.R.P. K."/>
            <person name="Montejo-Kovacevich G."/>
            <person name="Yen C E."/>
        </authorList>
    </citation>
    <scope>NUCLEOTIDE SEQUENCE [LARGE SCALE GENOMIC DNA]</scope>
</reference>
<gene>
    <name evidence="13" type="ORF">HERILL_LOCUS7201</name>
</gene>
<dbReference type="NCBIfam" id="TIGR00562">
    <property type="entry name" value="proto_IX_ox"/>
    <property type="match status" value="1"/>
</dbReference>
<dbReference type="Proteomes" id="UP000594454">
    <property type="component" value="Chromosome 3"/>
</dbReference>
<keyword evidence="8 11" id="KW-0350">Heme biosynthesis</keyword>
<comment type="catalytic activity">
    <reaction evidence="10 11">
        <text>protoporphyrinogen IX + 3 O2 = protoporphyrin IX + 3 H2O2</text>
        <dbReference type="Rhea" id="RHEA:25576"/>
        <dbReference type="ChEBI" id="CHEBI:15379"/>
        <dbReference type="ChEBI" id="CHEBI:16240"/>
        <dbReference type="ChEBI" id="CHEBI:57306"/>
        <dbReference type="ChEBI" id="CHEBI:57307"/>
        <dbReference type="EC" id="1.3.3.4"/>
    </reaction>
</comment>
<evidence type="ECO:0000256" key="7">
    <source>
        <dbReference type="ARBA" id="ARBA00023002"/>
    </source>
</evidence>
<dbReference type="Pfam" id="PF01593">
    <property type="entry name" value="Amino_oxidase"/>
    <property type="match status" value="1"/>
</dbReference>
<comment type="cofactor">
    <cofactor evidence="11">
        <name>FAD</name>
        <dbReference type="ChEBI" id="CHEBI:57692"/>
    </cofactor>
    <text evidence="11">Binds 1 FAD per subunit.</text>
</comment>
<evidence type="ECO:0000256" key="8">
    <source>
        <dbReference type="ARBA" id="ARBA00023133"/>
    </source>
</evidence>
<evidence type="ECO:0000256" key="3">
    <source>
        <dbReference type="ARBA" id="ARBA00010551"/>
    </source>
</evidence>
<dbReference type="FunCoup" id="A0A7R8UNW0">
    <property type="interactions" value="1218"/>
</dbReference>
<evidence type="ECO:0000256" key="9">
    <source>
        <dbReference type="ARBA" id="ARBA00023244"/>
    </source>
</evidence>
<organism evidence="13 14">
    <name type="scientific">Hermetia illucens</name>
    <name type="common">Black soldier fly</name>
    <dbReference type="NCBI Taxonomy" id="343691"/>
    <lineage>
        <taxon>Eukaryota</taxon>
        <taxon>Metazoa</taxon>
        <taxon>Ecdysozoa</taxon>
        <taxon>Arthropoda</taxon>
        <taxon>Hexapoda</taxon>
        <taxon>Insecta</taxon>
        <taxon>Pterygota</taxon>
        <taxon>Neoptera</taxon>
        <taxon>Endopterygota</taxon>
        <taxon>Diptera</taxon>
        <taxon>Brachycera</taxon>
        <taxon>Stratiomyomorpha</taxon>
        <taxon>Stratiomyidae</taxon>
        <taxon>Hermetiinae</taxon>
        <taxon>Hermetia</taxon>
    </lineage>
</organism>
<sequence length="476" mass="52805">MPIVLGGGLSGLSAAYYLSKRYIQPVTVVEASKRLGGWVKSEPDPEKGFIFEAGPRTIRPKGPAAANTLELLEDLGLENEIQPIYPHHPAARVRMIYARNRLHVLPSSLGGVMKQTSLFKEPLINSVFHDLKAPRSSQLLDDEPIYDFVSRRFGNDVAQYAISPMICGICAGDAKEISVRFLMNDLFEKEQKYGGVIKGMLLGSLFGKRKSPDESLKKAQNSNLAKRAKEEGWSIYSLKGGLEQFPRALAGKLVENNVEIKTNAECKKLKFYNDRAVVNISGNEHETDHVISALPSHKLANLVQQEHPSLACMLRSIPYVTVAVVNVQYDLCDLLEDEAFGFLVPPSENLPILGVIFDSCCFNMNRKTVLTVMMGGRWFHEHFGLKPSTKDILKTALKHLKNILKIEETPSKTAVRILEDCIPQYTVGHTARVENIRNYIERNGLPLAVCGAAYDGVGVNDVILSARRTVESLTQC</sequence>
<proteinExistence type="inferred from homology"/>
<dbReference type="PANTHER" id="PTHR42923:SF3">
    <property type="entry name" value="PROTOPORPHYRINOGEN OXIDASE"/>
    <property type="match status" value="1"/>
</dbReference>
<comment type="function">
    <text evidence="1 11">Catalyzes the 6-electron oxidation of protoporphyrinogen-IX to form protoporphyrin-IX.</text>
</comment>